<dbReference type="AlphaFoldDB" id="A0AB34JW04"/>
<evidence type="ECO:0000313" key="2">
    <source>
        <dbReference type="Proteomes" id="UP001515480"/>
    </source>
</evidence>
<dbReference type="Proteomes" id="UP001515480">
    <property type="component" value="Unassembled WGS sequence"/>
</dbReference>
<proteinExistence type="predicted"/>
<dbReference type="EMBL" id="JBGBPQ010000003">
    <property type="protein sequence ID" value="KAL1526353.1"/>
    <property type="molecule type" value="Genomic_DNA"/>
</dbReference>
<comment type="caution">
    <text evidence="1">The sequence shown here is derived from an EMBL/GenBank/DDBJ whole genome shotgun (WGS) entry which is preliminary data.</text>
</comment>
<accession>A0AB34JW04</accession>
<keyword evidence="2" id="KW-1185">Reference proteome</keyword>
<name>A0AB34JW04_PRYPA</name>
<sequence length="288" mass="31700">MGCLLSCHCCRDDERSAALRAPLLPLSSAPTPPASTPGEASAVDFFNAITAGFLPSVRLSIARKLLEFNRNGGLRLPAGYVFTVRRRSLSAAALHPSEVVDTLRVELLHVKVAQKVGRVLAARGFTPAARASAHEQRAAHTIQRLFRRALACRRWVAAATMARGSAQQRLQSVRIEAEALIMLDFFHDTVDFHVGPLNPRSCAPSASLELKTLHLRARLRLLWDLPRSKLLVSFLEAPDVQFNLELELGGLQLPDMIEDRLLPWAIARQLAARNSDNPIEFDLGLLDA</sequence>
<evidence type="ECO:0000313" key="1">
    <source>
        <dbReference type="EMBL" id="KAL1526353.1"/>
    </source>
</evidence>
<reference evidence="1 2" key="1">
    <citation type="journal article" date="2024" name="Science">
        <title>Giant polyketide synthase enzymes in the biosynthesis of giant marine polyether toxins.</title>
        <authorList>
            <person name="Fallon T.R."/>
            <person name="Shende V.V."/>
            <person name="Wierzbicki I.H."/>
            <person name="Pendleton A.L."/>
            <person name="Watervoot N.F."/>
            <person name="Auber R.P."/>
            <person name="Gonzalez D.J."/>
            <person name="Wisecaver J.H."/>
            <person name="Moore B.S."/>
        </authorList>
    </citation>
    <scope>NUCLEOTIDE SEQUENCE [LARGE SCALE GENOMIC DNA]</scope>
    <source>
        <strain evidence="1 2">12B1</strain>
    </source>
</reference>
<organism evidence="1 2">
    <name type="scientific">Prymnesium parvum</name>
    <name type="common">Toxic golden alga</name>
    <dbReference type="NCBI Taxonomy" id="97485"/>
    <lineage>
        <taxon>Eukaryota</taxon>
        <taxon>Haptista</taxon>
        <taxon>Haptophyta</taxon>
        <taxon>Prymnesiophyceae</taxon>
        <taxon>Prymnesiales</taxon>
        <taxon>Prymnesiaceae</taxon>
        <taxon>Prymnesium</taxon>
    </lineage>
</organism>
<protein>
    <submittedName>
        <fullName evidence="1">Uncharacterized protein</fullName>
    </submittedName>
</protein>
<gene>
    <name evidence="1" type="ORF">AB1Y20_015067</name>
</gene>